<protein>
    <submittedName>
        <fullName evidence="4">Sphingomyelin phosphodiesterase acid like 3B</fullName>
    </submittedName>
</protein>
<dbReference type="SUPFAM" id="SSF56300">
    <property type="entry name" value="Metallo-dependent phosphatases"/>
    <property type="match status" value="1"/>
</dbReference>
<sequence>QVYLVGHVPPGFFEKKRSKPWFSEPFNKKYIEIIQKHHRVIAGQFFGHHHTDSFKMFYDEEGTKGLPVSTMFLTPGITPWKTTLPGVENGANNPGIRVFEYDKQTLEVMDMVTYYLNLSYANLMSPRWEKEYRLTEAFQVPDGSASSMQAVLERISTDGFYFQKYYQYNSVNYDLSNCNVNCRIDHICAIREVGFTNYKNCIRTESSSPRLTTQFTLVFSLAMSLLLV</sequence>
<reference evidence="5" key="1">
    <citation type="submission" date="2011-08" db="EMBL/GenBank/DDBJ databases">
        <title>The draft genome of Latimeria chalumnae.</title>
        <authorList>
            <person name="Di Palma F."/>
            <person name="Alfoldi J."/>
            <person name="Johnson J."/>
            <person name="Berlin A."/>
            <person name="Gnerre S."/>
            <person name="Jaffe D."/>
            <person name="MacCallum I."/>
            <person name="Young S."/>
            <person name="Walker B.J."/>
            <person name="Lander E."/>
            <person name="Lindblad-Toh K."/>
        </authorList>
    </citation>
    <scope>NUCLEOTIDE SEQUENCE [LARGE SCALE GENOMIC DNA]</scope>
    <source>
        <strain evidence="5">Wild caught</strain>
    </source>
</reference>
<dbReference type="EMBL" id="AFYH01234167">
    <property type="status" value="NOT_ANNOTATED_CDS"/>
    <property type="molecule type" value="Genomic_DNA"/>
</dbReference>
<dbReference type="Pfam" id="PF19272">
    <property type="entry name" value="ASMase_C"/>
    <property type="match status" value="1"/>
</dbReference>
<evidence type="ECO:0000259" key="3">
    <source>
        <dbReference type="Pfam" id="PF19272"/>
    </source>
</evidence>
<dbReference type="PANTHER" id="PTHR10340:SF25">
    <property type="entry name" value="ACID SPHINGOMYELINASE-LIKE PHOSPHODIESTERASE 3B"/>
    <property type="match status" value="1"/>
</dbReference>
<evidence type="ECO:0000256" key="2">
    <source>
        <dbReference type="ARBA" id="ARBA00023180"/>
    </source>
</evidence>
<dbReference type="GO" id="GO:0005615">
    <property type="term" value="C:extracellular space"/>
    <property type="evidence" value="ECO:0007669"/>
    <property type="project" value="TreeGrafter"/>
</dbReference>
<dbReference type="HOGENOM" id="CLU_088361_0_0_1"/>
<evidence type="ECO:0000256" key="1">
    <source>
        <dbReference type="ARBA" id="ARBA00022801"/>
    </source>
</evidence>
<dbReference type="STRING" id="7897.ENSLACP00000007830"/>
<evidence type="ECO:0000313" key="5">
    <source>
        <dbReference type="Proteomes" id="UP000008672"/>
    </source>
</evidence>
<name>H3ADV9_LATCH</name>
<keyword evidence="2" id="KW-0325">Glycoprotein</keyword>
<proteinExistence type="predicted"/>
<organism evidence="4 5">
    <name type="scientific">Latimeria chalumnae</name>
    <name type="common">Coelacanth</name>
    <dbReference type="NCBI Taxonomy" id="7897"/>
    <lineage>
        <taxon>Eukaryota</taxon>
        <taxon>Metazoa</taxon>
        <taxon>Chordata</taxon>
        <taxon>Craniata</taxon>
        <taxon>Vertebrata</taxon>
        <taxon>Euteleostomi</taxon>
        <taxon>Coelacanthiformes</taxon>
        <taxon>Coelacanthidae</taxon>
        <taxon>Latimeria</taxon>
    </lineage>
</organism>
<evidence type="ECO:0000313" key="4">
    <source>
        <dbReference type="Ensembl" id="ENSLACP00000007830.1"/>
    </source>
</evidence>
<feature type="domain" description="Sphingomyelin phosphodiesterase C-terminal" evidence="3">
    <location>
        <begin position="67"/>
        <end position="206"/>
    </location>
</feature>
<dbReference type="GeneTree" id="ENSGT00950000183182"/>
<dbReference type="OMA" id="CNGQVYI"/>
<keyword evidence="5" id="KW-1185">Reference proteome</keyword>
<dbReference type="Proteomes" id="UP000008672">
    <property type="component" value="Unassembled WGS sequence"/>
</dbReference>
<accession>H3ADV9</accession>
<dbReference type="AlphaFoldDB" id="H3ADV9"/>
<keyword evidence="1" id="KW-0378">Hydrolase</keyword>
<reference evidence="4" key="3">
    <citation type="submission" date="2025-09" db="UniProtKB">
        <authorList>
            <consortium name="Ensembl"/>
        </authorList>
    </citation>
    <scope>IDENTIFICATION</scope>
</reference>
<dbReference type="InterPro" id="IPR029052">
    <property type="entry name" value="Metallo-depent_PP-like"/>
</dbReference>
<dbReference type="InterPro" id="IPR045473">
    <property type="entry name" value="ASM_C"/>
</dbReference>
<dbReference type="GO" id="GO:0008081">
    <property type="term" value="F:phosphoric diester hydrolase activity"/>
    <property type="evidence" value="ECO:0007669"/>
    <property type="project" value="TreeGrafter"/>
</dbReference>
<dbReference type="Ensembl" id="ENSLACT00000007896.1">
    <property type="protein sequence ID" value="ENSLACP00000007830.1"/>
    <property type="gene ID" value="ENSLACG00000006935.1"/>
</dbReference>
<reference evidence="4" key="2">
    <citation type="submission" date="2025-08" db="UniProtKB">
        <authorList>
            <consortium name="Ensembl"/>
        </authorList>
    </citation>
    <scope>IDENTIFICATION</scope>
</reference>
<dbReference type="eggNOG" id="KOG3770">
    <property type="taxonomic scope" value="Eukaryota"/>
</dbReference>
<gene>
    <name evidence="4" type="primary">SMPDL3B</name>
</gene>
<dbReference type="InParanoid" id="H3ADV9"/>
<dbReference type="PANTHER" id="PTHR10340">
    <property type="entry name" value="SPHINGOMYELIN PHOSPHODIESTERASE"/>
    <property type="match status" value="1"/>
</dbReference>